<dbReference type="AlphaFoldDB" id="A2SGX1"/>
<evidence type="ECO:0000256" key="1">
    <source>
        <dbReference type="SAM" id="MobiDB-lite"/>
    </source>
</evidence>
<dbReference type="Proteomes" id="UP000000366">
    <property type="component" value="Chromosome"/>
</dbReference>
<dbReference type="STRING" id="420662.Mpe_A1852"/>
<feature type="compositionally biased region" description="Basic and acidic residues" evidence="1">
    <location>
        <begin position="125"/>
        <end position="137"/>
    </location>
</feature>
<reference evidence="2 3" key="1">
    <citation type="journal article" date="2007" name="J. Bacteriol.">
        <title>Whole-genome analysis of the methyl tert-butyl ether-degrading beta-proteobacterium Methylibium petroleiphilum PM1.</title>
        <authorList>
            <person name="Kane S.R."/>
            <person name="Chakicherla A.Y."/>
            <person name="Chain P.S.G."/>
            <person name="Schmidt R."/>
            <person name="Shin M.W."/>
            <person name="Legler T.C."/>
            <person name="Scow K.M."/>
            <person name="Larimer F.W."/>
            <person name="Lucas S.M."/>
            <person name="Richardson P.M."/>
            <person name="Hristova K.R."/>
        </authorList>
    </citation>
    <scope>NUCLEOTIDE SEQUENCE [LARGE SCALE GENOMIC DNA]</scope>
    <source>
        <strain evidence="3">ATCC BAA-1232 / LMG 22953 / PM1</strain>
    </source>
</reference>
<gene>
    <name evidence="2" type="ordered locus">Mpe_A1852</name>
</gene>
<dbReference type="HOGENOM" id="CLU_1600784_0_0_4"/>
<protein>
    <submittedName>
        <fullName evidence="2">Uncharacterized protein</fullName>
    </submittedName>
</protein>
<proteinExistence type="predicted"/>
<evidence type="ECO:0000313" key="2">
    <source>
        <dbReference type="EMBL" id="ABM94810.1"/>
    </source>
</evidence>
<keyword evidence="3" id="KW-1185">Reference proteome</keyword>
<feature type="region of interest" description="Disordered" evidence="1">
    <location>
        <begin position="109"/>
        <end position="146"/>
    </location>
</feature>
<accession>A2SGX1</accession>
<organism evidence="2 3">
    <name type="scientific">Methylibium petroleiphilum (strain ATCC BAA-1232 / LMG 22953 / PM1)</name>
    <dbReference type="NCBI Taxonomy" id="420662"/>
    <lineage>
        <taxon>Bacteria</taxon>
        <taxon>Pseudomonadati</taxon>
        <taxon>Pseudomonadota</taxon>
        <taxon>Betaproteobacteria</taxon>
        <taxon>Burkholderiales</taxon>
        <taxon>Sphaerotilaceae</taxon>
        <taxon>Methylibium</taxon>
    </lineage>
</organism>
<dbReference type="RefSeq" id="WP_011829447.1">
    <property type="nucleotide sequence ID" value="NC_008825.1"/>
</dbReference>
<dbReference type="EMBL" id="CP000555">
    <property type="protein sequence ID" value="ABM94810.1"/>
    <property type="molecule type" value="Genomic_DNA"/>
</dbReference>
<name>A2SGX1_METPP</name>
<dbReference type="KEGG" id="mpt:Mpe_A1852"/>
<sequence length="166" mass="18231">MLNRLPRQLPAFPDLLADLGNPGSAVLARALGVTDRTVRRWLVDGNAPRPVLLALFWLTRWGQSEVACEAHNSAVMHAGMVGCLQREIASLRRELGRVLALSEFGSANSPSAVHVEHEPDDEPQDDGRRDGGREIGPARRVPVTVGKVIQLFPRPDRQHDAERGRA</sequence>
<dbReference type="eggNOG" id="ENOG502ZQ23">
    <property type="taxonomic scope" value="Bacteria"/>
</dbReference>
<evidence type="ECO:0000313" key="3">
    <source>
        <dbReference type="Proteomes" id="UP000000366"/>
    </source>
</evidence>